<reference evidence="4 5" key="1">
    <citation type="submission" date="2019-09" db="EMBL/GenBank/DDBJ databases">
        <authorList>
            <person name="Chandra G."/>
            <person name="Truman W A."/>
        </authorList>
    </citation>
    <scope>NUCLEOTIDE SEQUENCE [LARGE SCALE GENOMIC DNA]</scope>
    <source>
        <strain evidence="4">PS900</strain>
    </source>
</reference>
<dbReference type="SMART" id="SM00822">
    <property type="entry name" value="PKS_KR"/>
    <property type="match status" value="1"/>
</dbReference>
<dbReference type="InterPro" id="IPR036291">
    <property type="entry name" value="NAD(P)-bd_dom_sf"/>
</dbReference>
<evidence type="ECO:0000256" key="1">
    <source>
        <dbReference type="ARBA" id="ARBA00006484"/>
    </source>
</evidence>
<dbReference type="PANTHER" id="PTHR42879">
    <property type="entry name" value="3-OXOACYL-(ACYL-CARRIER-PROTEIN) REDUCTASE"/>
    <property type="match status" value="1"/>
</dbReference>
<dbReference type="InterPro" id="IPR002347">
    <property type="entry name" value="SDR_fam"/>
</dbReference>
<organism evidence="4 5">
    <name type="scientific">Pseudomonas fluorescens</name>
    <dbReference type="NCBI Taxonomy" id="294"/>
    <lineage>
        <taxon>Bacteria</taxon>
        <taxon>Pseudomonadati</taxon>
        <taxon>Pseudomonadota</taxon>
        <taxon>Gammaproteobacteria</taxon>
        <taxon>Pseudomonadales</taxon>
        <taxon>Pseudomonadaceae</taxon>
        <taxon>Pseudomonas</taxon>
    </lineage>
</organism>
<comment type="caution">
    <text evidence="4">The sequence shown here is derived from an EMBL/GenBank/DDBJ whole genome shotgun (WGS) entry which is preliminary data.</text>
</comment>
<dbReference type="PRINTS" id="PR00081">
    <property type="entry name" value="GDHRDH"/>
</dbReference>
<keyword evidence="4" id="KW-0560">Oxidoreductase</keyword>
<dbReference type="RefSeq" id="WP_150725624.1">
    <property type="nucleotide sequence ID" value="NZ_CABVIE010000013.1"/>
</dbReference>
<dbReference type="GO" id="GO:0032787">
    <property type="term" value="P:monocarboxylic acid metabolic process"/>
    <property type="evidence" value="ECO:0007669"/>
    <property type="project" value="UniProtKB-ARBA"/>
</dbReference>
<dbReference type="AlphaFoldDB" id="A0A8H2NUK2"/>
<dbReference type="SUPFAM" id="SSF51735">
    <property type="entry name" value="NAD(P)-binding Rossmann-fold domains"/>
    <property type="match status" value="1"/>
</dbReference>
<feature type="domain" description="Ketoreductase" evidence="3">
    <location>
        <begin position="6"/>
        <end position="169"/>
    </location>
</feature>
<dbReference type="PRINTS" id="PR00080">
    <property type="entry name" value="SDRFAMILY"/>
</dbReference>
<dbReference type="Proteomes" id="UP000325723">
    <property type="component" value="Unassembled WGS sequence"/>
</dbReference>
<dbReference type="CDD" id="cd05233">
    <property type="entry name" value="SDR_c"/>
    <property type="match status" value="1"/>
</dbReference>
<sequence length="274" mass="29771">MKLHNRVALVTGGAGGLGRAIALRLASEGANVVICDINEKALEATRAEIEERGAQCLALRCDVSSSSEVITMFDQIDARFGALHILVNNAALVPDKPHDEERRKRHYALVTQPVRRQSLEITRNMDDAEWKRFWAVNVDGVFFCTRAALQRMEPQRYGKVINIASIAGISAMSAHSPHYSATKGAVIAFTRSVAYEVAGANVQVNAICPGGVRTPAFEHFLDQQSPEQLNVLNQILPLGRIGEAEEYAALVSHLASDECYLVGSIINASGGTYI</sequence>
<evidence type="ECO:0000313" key="5">
    <source>
        <dbReference type="Proteomes" id="UP000325723"/>
    </source>
</evidence>
<evidence type="ECO:0000256" key="2">
    <source>
        <dbReference type="RuleBase" id="RU000363"/>
    </source>
</evidence>
<dbReference type="PANTHER" id="PTHR42879:SF2">
    <property type="entry name" value="3-OXOACYL-[ACYL-CARRIER-PROTEIN] REDUCTASE FABG"/>
    <property type="match status" value="1"/>
</dbReference>
<dbReference type="InterPro" id="IPR020904">
    <property type="entry name" value="Sc_DH/Rdtase_CS"/>
</dbReference>
<name>A0A8H2NUK2_PSEFL</name>
<proteinExistence type="inferred from homology"/>
<dbReference type="Pfam" id="PF00106">
    <property type="entry name" value="adh_short"/>
    <property type="match status" value="1"/>
</dbReference>
<dbReference type="PROSITE" id="PS00061">
    <property type="entry name" value="ADH_SHORT"/>
    <property type="match status" value="1"/>
</dbReference>
<dbReference type="Gene3D" id="3.40.50.720">
    <property type="entry name" value="NAD(P)-binding Rossmann-like Domain"/>
    <property type="match status" value="1"/>
</dbReference>
<comment type="similarity">
    <text evidence="1 2">Belongs to the short-chain dehydrogenases/reductases (SDR) family.</text>
</comment>
<evidence type="ECO:0000259" key="3">
    <source>
        <dbReference type="SMART" id="SM00822"/>
    </source>
</evidence>
<dbReference type="EMBL" id="CABVIE010000013">
    <property type="protein sequence ID" value="VVP27226.1"/>
    <property type="molecule type" value="Genomic_DNA"/>
</dbReference>
<dbReference type="FunFam" id="3.40.50.720:FF:000084">
    <property type="entry name" value="Short-chain dehydrogenase reductase"/>
    <property type="match status" value="1"/>
</dbReference>
<dbReference type="EC" id="1.1.1.100" evidence="4"/>
<accession>A0A8H2NUK2</accession>
<evidence type="ECO:0000313" key="4">
    <source>
        <dbReference type="EMBL" id="VVP27226.1"/>
    </source>
</evidence>
<dbReference type="InterPro" id="IPR050259">
    <property type="entry name" value="SDR"/>
</dbReference>
<gene>
    <name evidence="4" type="primary">fabG_13</name>
    <name evidence="4" type="ORF">PS900_04170</name>
</gene>
<dbReference type="InterPro" id="IPR057326">
    <property type="entry name" value="KR_dom"/>
</dbReference>
<protein>
    <submittedName>
        <fullName evidence="4">3-oxoacyl-[acyl-carrier-protein] reductase FabG</fullName>
        <ecNumber evidence="4">1.1.1.100</ecNumber>
    </submittedName>
</protein>
<dbReference type="GO" id="GO:0004316">
    <property type="term" value="F:3-oxoacyl-[acyl-carrier-protein] reductase (NADPH) activity"/>
    <property type="evidence" value="ECO:0007669"/>
    <property type="project" value="UniProtKB-EC"/>
</dbReference>